<feature type="transmembrane region" description="Helical" evidence="11">
    <location>
        <begin position="12"/>
        <end position="33"/>
    </location>
</feature>
<keyword evidence="7 11" id="KW-0482">Metalloprotease</keyword>
<keyword evidence="4 9" id="KW-0479">Metal-binding</keyword>
<dbReference type="AlphaFoldDB" id="A0A665W218"/>
<feature type="binding site" evidence="9">
    <location>
        <position position="391"/>
    </location>
    <ligand>
        <name>Zn(2+)</name>
        <dbReference type="ChEBI" id="CHEBI:29105"/>
        <note>catalytic</note>
    </ligand>
</feature>
<dbReference type="InterPro" id="IPR024571">
    <property type="entry name" value="ERAP1-like_C_dom"/>
</dbReference>
<dbReference type="GO" id="GO:0006508">
    <property type="term" value="P:proteolysis"/>
    <property type="evidence" value="ECO:0007669"/>
    <property type="project" value="UniProtKB-KW"/>
</dbReference>
<dbReference type="FunFam" id="1.10.390.10:FF:000013">
    <property type="entry name" value="Aminopeptidase N"/>
    <property type="match status" value="1"/>
</dbReference>
<dbReference type="GO" id="GO:0005615">
    <property type="term" value="C:extracellular space"/>
    <property type="evidence" value="ECO:0007669"/>
    <property type="project" value="TreeGrafter"/>
</dbReference>
<feature type="binding site" evidence="9">
    <location>
        <position position="372"/>
    </location>
    <ligand>
        <name>Zn(2+)</name>
        <dbReference type="ChEBI" id="CHEBI:29105"/>
        <note>catalytic</note>
    </ligand>
</feature>
<evidence type="ECO:0000256" key="9">
    <source>
        <dbReference type="PIRSR" id="PIRSR634016-3"/>
    </source>
</evidence>
<dbReference type="PANTHER" id="PTHR11533">
    <property type="entry name" value="PROTEASE M1 ZINC METALLOPROTEASE"/>
    <property type="match status" value="1"/>
</dbReference>
<dbReference type="InterPro" id="IPR027268">
    <property type="entry name" value="Peptidase_M4/M1_CTD_sf"/>
</dbReference>
<dbReference type="GO" id="GO:0005737">
    <property type="term" value="C:cytoplasm"/>
    <property type="evidence" value="ECO:0007669"/>
    <property type="project" value="TreeGrafter"/>
</dbReference>
<dbReference type="Gene3D" id="1.10.390.10">
    <property type="entry name" value="Neutral Protease Domain 2"/>
    <property type="match status" value="1"/>
</dbReference>
<keyword evidence="2 11" id="KW-0031">Aminopeptidase</keyword>
<evidence type="ECO:0000256" key="10">
    <source>
        <dbReference type="PIRSR" id="PIRSR634016-4"/>
    </source>
</evidence>
<evidence type="ECO:0000256" key="4">
    <source>
        <dbReference type="ARBA" id="ARBA00022723"/>
    </source>
</evidence>
<dbReference type="GO" id="GO:0042277">
    <property type="term" value="F:peptide binding"/>
    <property type="evidence" value="ECO:0007669"/>
    <property type="project" value="TreeGrafter"/>
</dbReference>
<evidence type="ECO:0000313" key="16">
    <source>
        <dbReference type="Proteomes" id="UP000472264"/>
    </source>
</evidence>
<gene>
    <name evidence="15" type="primary">LOC115056031</name>
</gene>
<evidence type="ECO:0000256" key="11">
    <source>
        <dbReference type="RuleBase" id="RU364040"/>
    </source>
</evidence>
<dbReference type="GO" id="GO:0070006">
    <property type="term" value="F:metalloaminopeptidase activity"/>
    <property type="evidence" value="ECO:0007669"/>
    <property type="project" value="TreeGrafter"/>
</dbReference>
<feature type="domain" description="Peptidase M1 membrane alanine aminopeptidase" evidence="12">
    <location>
        <begin position="296"/>
        <end position="512"/>
    </location>
</feature>
<dbReference type="GO" id="GO:0043171">
    <property type="term" value="P:peptide catabolic process"/>
    <property type="evidence" value="ECO:0007669"/>
    <property type="project" value="TreeGrafter"/>
</dbReference>
<dbReference type="PRINTS" id="PR00756">
    <property type="entry name" value="ALADIPTASE"/>
</dbReference>
<keyword evidence="11" id="KW-0472">Membrane</keyword>
<proteinExistence type="inferred from homology"/>
<dbReference type="FunFam" id="1.25.50.20:FF:000012">
    <property type="entry name" value="Aminopeptidase N"/>
    <property type="match status" value="1"/>
</dbReference>
<evidence type="ECO:0000256" key="1">
    <source>
        <dbReference type="ARBA" id="ARBA00010136"/>
    </source>
</evidence>
<dbReference type="Pfam" id="PF01433">
    <property type="entry name" value="Peptidase_M1"/>
    <property type="match status" value="1"/>
</dbReference>
<dbReference type="Gene3D" id="1.25.50.20">
    <property type="match status" value="1"/>
</dbReference>
<dbReference type="Gene3D" id="2.60.40.1910">
    <property type="match status" value="1"/>
</dbReference>
<evidence type="ECO:0000256" key="7">
    <source>
        <dbReference type="ARBA" id="ARBA00023049"/>
    </source>
</evidence>
<dbReference type="InterPro" id="IPR014782">
    <property type="entry name" value="Peptidase_M1_dom"/>
</dbReference>
<comment type="cofactor">
    <cofactor evidence="9 11">
        <name>Zn(2+)</name>
        <dbReference type="ChEBI" id="CHEBI:29105"/>
    </cofactor>
    <text evidence="9 11">Binds 1 zinc ion per subunit.</text>
</comment>
<keyword evidence="3 11" id="KW-0645">Protease</keyword>
<reference evidence="15" key="1">
    <citation type="submission" date="2021-04" db="EMBL/GenBank/DDBJ databases">
        <authorList>
            <consortium name="Wellcome Sanger Institute Data Sharing"/>
        </authorList>
    </citation>
    <scope>NUCLEOTIDE SEQUENCE [LARGE SCALE GENOMIC DNA]</scope>
</reference>
<comment type="similarity">
    <text evidence="1 11">Belongs to the peptidase M1 family.</text>
</comment>
<feature type="domain" description="ERAP1-like C-terminal" evidence="13">
    <location>
        <begin position="574"/>
        <end position="882"/>
    </location>
</feature>
<dbReference type="SUPFAM" id="SSF55486">
    <property type="entry name" value="Metalloproteases ('zincins'), catalytic domain"/>
    <property type="match status" value="1"/>
</dbReference>
<feature type="domain" description="Aminopeptidase N-like N-terminal" evidence="14">
    <location>
        <begin position="85"/>
        <end position="260"/>
    </location>
</feature>
<evidence type="ECO:0000256" key="6">
    <source>
        <dbReference type="ARBA" id="ARBA00022833"/>
    </source>
</evidence>
<dbReference type="SUPFAM" id="SSF63737">
    <property type="entry name" value="Leukotriene A4 hydrolase N-terminal domain"/>
    <property type="match status" value="1"/>
</dbReference>
<evidence type="ECO:0000259" key="14">
    <source>
        <dbReference type="Pfam" id="PF17900"/>
    </source>
</evidence>
<dbReference type="CDD" id="cd09601">
    <property type="entry name" value="M1_APN-Q_like"/>
    <property type="match status" value="1"/>
</dbReference>
<feature type="site" description="Transition state stabilizer" evidence="10">
    <location>
        <position position="457"/>
    </location>
</feature>
<evidence type="ECO:0000256" key="2">
    <source>
        <dbReference type="ARBA" id="ARBA00022438"/>
    </source>
</evidence>
<dbReference type="Pfam" id="PF11838">
    <property type="entry name" value="ERAP1_C"/>
    <property type="match status" value="1"/>
</dbReference>
<protein>
    <recommendedName>
        <fullName evidence="11">Aminopeptidase</fullName>
        <ecNumber evidence="11">3.4.11.-</ecNumber>
    </recommendedName>
</protein>
<keyword evidence="6 9" id="KW-0862">Zinc</keyword>
<dbReference type="InterPro" id="IPR045357">
    <property type="entry name" value="Aminopeptidase_N-like_N"/>
</dbReference>
<accession>A0A665W218</accession>
<feature type="binding site" evidence="9">
    <location>
        <position position="368"/>
    </location>
    <ligand>
        <name>Zn(2+)</name>
        <dbReference type="ChEBI" id="CHEBI:29105"/>
        <note>catalytic</note>
    </ligand>
</feature>
<sequence length="905" mass="103329">MAKDTHISKAIAIAFVVLTISAIAGLITMIILYKAQISAMNPTPPPTVPSTTTVLPPTMRLPRSVIPESYEVFLRFPFYTKILEVVNVTSPNQTTNFSGNTTIHFQCVQRTSTIYIHSMELEVSEAKVFNRNTDGEIQVSSMSSHEDHSEFLVIELNEALESGGNYSLSLVFVGELYHNFDGAYISSYTEGVPSHEGDKSADRNVFPCFDEPEMKAVFNVTIIHRRQTTALANAPVDKIQLIDDWKYTRFHSTPKMSTYLFAFAVSEFEATASSYEPVVIKTYARPEAVAAGHTKYAAEITGKILSFYENLFEIKYMQQKLDQIALPDLSPAAMENWGLITYQEGALLYEEGASSSLQKESIATIIAHELAHQWFGNLVTMKWWNQLFLKEGFATYISCFAVDHVEPSFNMKDSFFASELQAAFEVDSLTSSHPLVPPEEDIQRTYDIISLYDIITYSKVELNMVHFITYCSMYLRDLSYANGDQNDLWHYMQKGADANNRQVDVAKFMDSWTKQIGYPVITINTTSGEISQKHFLFNDSSQSRFVQKGPLPKEVLSSRSVVLLSETLSINGDWLLANVNCTGYYRVNYNPENWEALLTQLETNRSLIPLMNRMQLIDDAFNLARAKIVNVTLALNVTRFLYNETDFHPWDSAMRNFQYIYLMFDRTEVYGPMQVRFLKTFLPCDIQNNNLKKYYRNSAVKLSLSADVLTEPGEESVHVLQMFGLWMKDNTNIIHPNLRHWIYCEAVASGGKEEWDFAWSQYQSTNDTSEKYHLRHALSCTKKIWLLNRYLGYTLDPEKIQQVDAAEIVSSISKSVAGQVLAWNFIRAHWDYLSHGGPAVLIHAVTSRFSTQFELQELERFAADYHLGSAERVVQQAIEQTRVNIQWVSEHKDVLLQWFERETAS</sequence>
<dbReference type="PANTHER" id="PTHR11533:SF259">
    <property type="entry name" value="AMINOPEPTIDASE"/>
    <property type="match status" value="1"/>
</dbReference>
<reference evidence="15" key="3">
    <citation type="submission" date="2025-09" db="UniProtKB">
        <authorList>
            <consortium name="Ensembl"/>
        </authorList>
    </citation>
    <scope>IDENTIFICATION</scope>
</reference>
<dbReference type="GO" id="GO:0008270">
    <property type="term" value="F:zinc ion binding"/>
    <property type="evidence" value="ECO:0007669"/>
    <property type="project" value="UniProtKB-UniRule"/>
</dbReference>
<dbReference type="Pfam" id="PF17900">
    <property type="entry name" value="Peptidase_M1_N"/>
    <property type="match status" value="1"/>
</dbReference>
<dbReference type="Gene3D" id="2.60.40.1730">
    <property type="entry name" value="tricorn interacting facor f3 domain"/>
    <property type="match status" value="1"/>
</dbReference>
<evidence type="ECO:0000256" key="8">
    <source>
        <dbReference type="PIRSR" id="PIRSR634016-1"/>
    </source>
</evidence>
<feature type="active site" description="Proton acceptor" evidence="8">
    <location>
        <position position="369"/>
    </location>
</feature>
<keyword evidence="16" id="KW-1185">Reference proteome</keyword>
<evidence type="ECO:0000313" key="15">
    <source>
        <dbReference type="Ensembl" id="ENSENLP00000037817.1"/>
    </source>
</evidence>
<organism evidence="15 16">
    <name type="scientific">Echeneis naucrates</name>
    <name type="common">Live sharksucker</name>
    <dbReference type="NCBI Taxonomy" id="173247"/>
    <lineage>
        <taxon>Eukaryota</taxon>
        <taxon>Metazoa</taxon>
        <taxon>Chordata</taxon>
        <taxon>Craniata</taxon>
        <taxon>Vertebrata</taxon>
        <taxon>Euteleostomi</taxon>
        <taxon>Actinopterygii</taxon>
        <taxon>Neopterygii</taxon>
        <taxon>Teleostei</taxon>
        <taxon>Neoteleostei</taxon>
        <taxon>Acanthomorphata</taxon>
        <taxon>Carangaria</taxon>
        <taxon>Carangiformes</taxon>
        <taxon>Echeneidae</taxon>
        <taxon>Echeneis</taxon>
    </lineage>
</organism>
<dbReference type="InterPro" id="IPR042097">
    <property type="entry name" value="Aminopeptidase_N-like_N_sf"/>
</dbReference>
<dbReference type="InterPro" id="IPR050344">
    <property type="entry name" value="Peptidase_M1_aminopeptidases"/>
</dbReference>
<name>A0A665W218_ECHNA</name>
<dbReference type="Ensembl" id="ENSENLT00000038832.1">
    <property type="protein sequence ID" value="ENSENLP00000037817.1"/>
    <property type="gene ID" value="ENSENLG00000016299.1"/>
</dbReference>
<keyword evidence="5 11" id="KW-0378">Hydrolase</keyword>
<reference evidence="15" key="2">
    <citation type="submission" date="2025-08" db="UniProtKB">
        <authorList>
            <consortium name="Ensembl"/>
        </authorList>
    </citation>
    <scope>IDENTIFICATION</scope>
</reference>
<evidence type="ECO:0000256" key="3">
    <source>
        <dbReference type="ARBA" id="ARBA00022670"/>
    </source>
</evidence>
<dbReference type="GO" id="GO:0005886">
    <property type="term" value="C:plasma membrane"/>
    <property type="evidence" value="ECO:0007669"/>
    <property type="project" value="TreeGrafter"/>
</dbReference>
<evidence type="ECO:0000259" key="13">
    <source>
        <dbReference type="Pfam" id="PF11838"/>
    </source>
</evidence>
<keyword evidence="11" id="KW-1133">Transmembrane helix</keyword>
<evidence type="ECO:0000256" key="5">
    <source>
        <dbReference type="ARBA" id="ARBA00022801"/>
    </source>
</evidence>
<dbReference type="InterPro" id="IPR034016">
    <property type="entry name" value="M1_APN-typ"/>
</dbReference>
<dbReference type="Proteomes" id="UP000472264">
    <property type="component" value="Chromosome 16"/>
</dbReference>
<dbReference type="EC" id="3.4.11.-" evidence="11"/>
<evidence type="ECO:0000259" key="12">
    <source>
        <dbReference type="Pfam" id="PF01433"/>
    </source>
</evidence>
<keyword evidence="11" id="KW-0812">Transmembrane</keyword>
<dbReference type="InterPro" id="IPR001930">
    <property type="entry name" value="Peptidase_M1"/>
</dbReference>